<keyword evidence="3" id="KW-0813">Transport</keyword>
<evidence type="ECO:0000256" key="7">
    <source>
        <dbReference type="ARBA" id="ARBA00023237"/>
    </source>
</evidence>
<gene>
    <name evidence="9" type="ORF">SAMN05216290_3955</name>
</gene>
<evidence type="ECO:0000313" key="9">
    <source>
        <dbReference type="EMBL" id="SEW43272.1"/>
    </source>
</evidence>
<proteinExistence type="inferred from homology"/>
<evidence type="ECO:0000256" key="5">
    <source>
        <dbReference type="ARBA" id="ARBA00022692"/>
    </source>
</evidence>
<comment type="similarity">
    <text evidence="2">Belongs to the outer membrane factor (OMF) (TC 1.B.17) family.</text>
</comment>
<dbReference type="Gene3D" id="1.20.1600.10">
    <property type="entry name" value="Outer membrane efflux proteins (OEP)"/>
    <property type="match status" value="1"/>
</dbReference>
<accession>A0A1I0RPY6</accession>
<evidence type="ECO:0000256" key="4">
    <source>
        <dbReference type="ARBA" id="ARBA00022452"/>
    </source>
</evidence>
<keyword evidence="8" id="KW-0732">Signal</keyword>
<dbReference type="OrthoDB" id="940457at2"/>
<dbReference type="PANTHER" id="PTHR30026">
    <property type="entry name" value="OUTER MEMBRANE PROTEIN TOLC"/>
    <property type="match status" value="1"/>
</dbReference>
<dbReference type="EMBL" id="FOIR01000005">
    <property type="protein sequence ID" value="SEW43272.1"/>
    <property type="molecule type" value="Genomic_DNA"/>
</dbReference>
<dbReference type="PANTHER" id="PTHR30026:SF20">
    <property type="entry name" value="OUTER MEMBRANE PROTEIN TOLC"/>
    <property type="match status" value="1"/>
</dbReference>
<dbReference type="InterPro" id="IPR003423">
    <property type="entry name" value="OMP_efflux"/>
</dbReference>
<protein>
    <submittedName>
        <fullName evidence="9">Outer membrane protein TolC</fullName>
    </submittedName>
</protein>
<keyword evidence="6" id="KW-0472">Membrane</keyword>
<dbReference type="Proteomes" id="UP000199437">
    <property type="component" value="Unassembled WGS sequence"/>
</dbReference>
<evidence type="ECO:0000256" key="3">
    <source>
        <dbReference type="ARBA" id="ARBA00022448"/>
    </source>
</evidence>
<evidence type="ECO:0000313" key="10">
    <source>
        <dbReference type="Proteomes" id="UP000199437"/>
    </source>
</evidence>
<name>A0A1I0RPY6_9BACT</name>
<dbReference type="Pfam" id="PF02321">
    <property type="entry name" value="OEP"/>
    <property type="match status" value="2"/>
</dbReference>
<dbReference type="GeneID" id="99988621"/>
<evidence type="ECO:0000256" key="2">
    <source>
        <dbReference type="ARBA" id="ARBA00007613"/>
    </source>
</evidence>
<dbReference type="InterPro" id="IPR051906">
    <property type="entry name" value="TolC-like"/>
</dbReference>
<dbReference type="AlphaFoldDB" id="A0A1I0RPY6"/>
<sequence length="503" mass="57749">MKKVLLVGLLCLFCAGTANAQTKRTLTLEDVIELARKNSRSAKLAETQRNLGYWSYRVYRSQLKPQLLVRGTLPSYINRSTPVEQNNGDIDFIEVNQNNSNISLGLEQVLPWTNTTIAFESALARFDNYAQDFSNYQGDPVGITITQPLFQVNPFKWDRQIEPLRYEQSKREFVQDLEDASRQAAAMFFQLLVEQKNLEIALQNESANDTINKVEQGRFNIGTTTEDKVLQTEADLLTAQSQAQQARLDVQSRSLALRNFIGLTDDVELELVPPADAPDFTIEYETALKYAKENRSEFLDFQLDRLEVEQQMAQARAQRFSANLSASYGYNSNQTDNLGDVYNPDNLASGGTFRLTFGIPILDGGRNRARMNQARERMQLTEFTIEQNRINFEQEIANAVRNFGQIRNQIEIAEKRQEIALKRFEITNGRYLAGKVDILDLTNARTSKDESIRSYISALQQYWDAYYELRNLTLYDFRNGELLYNPLLEYDPKTDSVIQREDQ</sequence>
<keyword evidence="10" id="KW-1185">Reference proteome</keyword>
<reference evidence="10" key="1">
    <citation type="submission" date="2016-10" db="EMBL/GenBank/DDBJ databases">
        <authorList>
            <person name="Varghese N."/>
            <person name="Submissions S."/>
        </authorList>
    </citation>
    <scope>NUCLEOTIDE SEQUENCE [LARGE SCALE GENOMIC DNA]</scope>
    <source>
        <strain evidence="10">CGMCC 1.12402</strain>
    </source>
</reference>
<evidence type="ECO:0000256" key="6">
    <source>
        <dbReference type="ARBA" id="ARBA00023136"/>
    </source>
</evidence>
<organism evidence="9 10">
    <name type="scientific">Roseivirga pacifica</name>
    <dbReference type="NCBI Taxonomy" id="1267423"/>
    <lineage>
        <taxon>Bacteria</taxon>
        <taxon>Pseudomonadati</taxon>
        <taxon>Bacteroidota</taxon>
        <taxon>Cytophagia</taxon>
        <taxon>Cytophagales</taxon>
        <taxon>Roseivirgaceae</taxon>
        <taxon>Roseivirga</taxon>
    </lineage>
</organism>
<feature type="signal peptide" evidence="8">
    <location>
        <begin position="1"/>
        <end position="20"/>
    </location>
</feature>
<feature type="chain" id="PRO_5011692515" evidence="8">
    <location>
        <begin position="21"/>
        <end position="503"/>
    </location>
</feature>
<keyword evidence="4" id="KW-1134">Transmembrane beta strand</keyword>
<dbReference type="SUPFAM" id="SSF56954">
    <property type="entry name" value="Outer membrane efflux proteins (OEP)"/>
    <property type="match status" value="1"/>
</dbReference>
<comment type="subcellular location">
    <subcellularLocation>
        <location evidence="1">Cell outer membrane</location>
    </subcellularLocation>
</comment>
<keyword evidence="5" id="KW-0812">Transmembrane</keyword>
<evidence type="ECO:0000256" key="1">
    <source>
        <dbReference type="ARBA" id="ARBA00004442"/>
    </source>
</evidence>
<keyword evidence="7" id="KW-0998">Cell outer membrane</keyword>
<dbReference type="GO" id="GO:0015562">
    <property type="term" value="F:efflux transmembrane transporter activity"/>
    <property type="evidence" value="ECO:0007669"/>
    <property type="project" value="InterPro"/>
</dbReference>
<dbReference type="RefSeq" id="WP_090261099.1">
    <property type="nucleotide sequence ID" value="NZ_FOIR01000005.1"/>
</dbReference>
<dbReference type="GO" id="GO:1990281">
    <property type="term" value="C:efflux pump complex"/>
    <property type="evidence" value="ECO:0007669"/>
    <property type="project" value="TreeGrafter"/>
</dbReference>
<dbReference type="GO" id="GO:0009279">
    <property type="term" value="C:cell outer membrane"/>
    <property type="evidence" value="ECO:0007669"/>
    <property type="project" value="UniProtKB-SubCell"/>
</dbReference>
<dbReference type="STRING" id="1267423.SAMN05216290_3955"/>
<dbReference type="GO" id="GO:0015288">
    <property type="term" value="F:porin activity"/>
    <property type="evidence" value="ECO:0007669"/>
    <property type="project" value="TreeGrafter"/>
</dbReference>
<evidence type="ECO:0000256" key="8">
    <source>
        <dbReference type="SAM" id="SignalP"/>
    </source>
</evidence>